<dbReference type="OrthoDB" id="410529at2759"/>
<comment type="caution">
    <text evidence="1">The sequence shown here is derived from an EMBL/GenBank/DDBJ whole genome shotgun (WGS) entry which is preliminary data.</text>
</comment>
<keyword evidence="2" id="KW-1185">Reference proteome</keyword>
<gene>
    <name evidence="1" type="ORF">SNEC2469_LOCUS11195</name>
</gene>
<feature type="non-terminal residue" evidence="1">
    <location>
        <position position="891"/>
    </location>
</feature>
<evidence type="ECO:0000313" key="1">
    <source>
        <dbReference type="EMBL" id="CAE7407664.1"/>
    </source>
</evidence>
<dbReference type="EMBL" id="CAJNJA010017777">
    <property type="protein sequence ID" value="CAE7407664.1"/>
    <property type="molecule type" value="Genomic_DNA"/>
</dbReference>
<dbReference type="AlphaFoldDB" id="A0A812QWH8"/>
<evidence type="ECO:0000313" key="2">
    <source>
        <dbReference type="Proteomes" id="UP000601435"/>
    </source>
</evidence>
<protein>
    <submittedName>
        <fullName evidence="1">Uncharacterized protein</fullName>
    </submittedName>
</protein>
<name>A0A812QWH8_9DINO</name>
<proteinExistence type="predicted"/>
<accession>A0A812QWH8</accession>
<reference evidence="1" key="1">
    <citation type="submission" date="2021-02" db="EMBL/GenBank/DDBJ databases">
        <authorList>
            <person name="Dougan E. K."/>
            <person name="Rhodes N."/>
            <person name="Thang M."/>
            <person name="Chan C."/>
        </authorList>
    </citation>
    <scope>NUCLEOTIDE SEQUENCE</scope>
</reference>
<organism evidence="1 2">
    <name type="scientific">Symbiodinium necroappetens</name>
    <dbReference type="NCBI Taxonomy" id="1628268"/>
    <lineage>
        <taxon>Eukaryota</taxon>
        <taxon>Sar</taxon>
        <taxon>Alveolata</taxon>
        <taxon>Dinophyceae</taxon>
        <taxon>Suessiales</taxon>
        <taxon>Symbiodiniaceae</taxon>
        <taxon>Symbiodinium</taxon>
    </lineage>
</organism>
<dbReference type="Proteomes" id="UP000601435">
    <property type="component" value="Unassembled WGS sequence"/>
</dbReference>
<sequence>DSAVASTPRAKQPRIAGTDVGYPDVTRVTSPTSVLDQYRWPKRFLQASVQAWGKDYVVDGLSMMSWKLSTTFSGMGCFESAAVAVRENVRVFLRQNNRRESACIELRSALDFDTKDIVFFENTPGYEAVDFFWDKANGCPGLSMADKETIRGYRRTFGQCKKVFDLSQRNPAYFRTELVDDSMLALKTNTKLYCDDEKHKRVMSAEEICACLVLPCNKNFARISKGPPFAVDSVNYNAIAHLVGNGMNVAEDVHEGARPWVDRMKKSLETFNVDADEHPCQLVEKYMATTDESFGLLLNNMNAWLVGNGVEALNLENFKFPKEDGPDSLPVLAFNMVKPTEGFPPLVQFQRWCESIWFSFEKSREPLEVHPLDVLPGERLQQGGVGLTKGFTRSSVILYGIIRTVMIEDPESFSDTEKEFFTTWLTNVLVLPVIYTDHPGFNLDTALNTAFEEYNNFGLARQSTQFRLSEREMYGKQLLFMQRVLFTFNIRKKQVRSLSTARCTAEQWELMLETSCLAHQLLEDMKAAKDDAGAALFREADIAKARQRALEGHRDCIVSSALRFIDDARDYSSEIQNLTVAKMDFVASDLSFWQDHVTKPAAAAGSFGEGTCTGQNDAIKALDIESVQKAFQADLLKVSEDCSRFSEYLSKLTAGKRQHAIAKVLKLKAENRRGAQLVVDWMHRYAKFATNDFVEEHMNIVEAAGFIVAPTMVSSRVVAGKRGELRRLPLLFPAWVAVNDSATSNIFGSSKMLVNECTKNEIPWLPVREYRVPRAKNMAPCTTEAADRMISYSCGPNVIETQYAQRLLAQKLVEDWRSGTHPLGNTVPKYSPELQDDTDAISTPELLVCEMSTDAATGDKKLILNGTLRGKWLDDPSRKDEWLAELAKFDA</sequence>
<feature type="non-terminal residue" evidence="1">
    <location>
        <position position="1"/>
    </location>
</feature>